<keyword evidence="12" id="KW-0645">Protease</keyword>
<protein>
    <submittedName>
        <fullName evidence="12">Serine-type D-Ala-D-Ala carboxypeptidase</fullName>
        <ecNumber evidence="12">3.4.16.4</ecNumber>
    </submittedName>
</protein>
<dbReference type="GO" id="GO:0006508">
    <property type="term" value="P:proteolysis"/>
    <property type="evidence" value="ECO:0007669"/>
    <property type="project" value="InterPro"/>
</dbReference>
<dbReference type="MEROPS" id="S11.005"/>
<evidence type="ECO:0000313" key="13">
    <source>
        <dbReference type="Proteomes" id="UP000001556"/>
    </source>
</evidence>
<dbReference type="OrthoDB" id="9791132at2"/>
<keyword evidence="5" id="KW-0573">Peptidoglycan synthesis</keyword>
<dbReference type="AlphaFoldDB" id="A4J3W5"/>
<keyword evidence="6" id="KW-0961">Cell wall biogenesis/degradation</keyword>
<dbReference type="RefSeq" id="WP_011877594.1">
    <property type="nucleotide sequence ID" value="NC_009253.1"/>
</dbReference>
<feature type="domain" description="Peptidase S11 D-alanyl-D-alanine carboxypeptidase A N-terminal" evidence="10">
    <location>
        <begin position="63"/>
        <end position="290"/>
    </location>
</feature>
<keyword evidence="12" id="KW-0121">Carboxypeptidase</keyword>
<dbReference type="InterPro" id="IPR012854">
    <property type="entry name" value="Cu_amine_oxidase-like_N"/>
</dbReference>
<organism evidence="12 13">
    <name type="scientific">Desulforamulus reducens (strain ATCC BAA-1160 / DSM 100696 / MI-1)</name>
    <name type="common">Desulfotomaculum reducens</name>
    <dbReference type="NCBI Taxonomy" id="349161"/>
    <lineage>
        <taxon>Bacteria</taxon>
        <taxon>Bacillati</taxon>
        <taxon>Bacillota</taxon>
        <taxon>Clostridia</taxon>
        <taxon>Eubacteriales</taxon>
        <taxon>Peptococcaceae</taxon>
        <taxon>Desulforamulus</taxon>
    </lineage>
</organism>
<dbReference type="PANTHER" id="PTHR21581:SF11">
    <property type="entry name" value="D-ALANYL-D-ALANINE CARBOXYPEPTIDASE DACA"/>
    <property type="match status" value="1"/>
</dbReference>
<feature type="active site" description="Acyl-ester intermediate" evidence="7">
    <location>
        <position position="93"/>
    </location>
</feature>
<evidence type="ECO:0000313" key="12">
    <source>
        <dbReference type="EMBL" id="ABO49768.1"/>
    </source>
</evidence>
<keyword evidence="4" id="KW-0133">Cell shape</keyword>
<dbReference type="PANTHER" id="PTHR21581">
    <property type="entry name" value="D-ALANYL-D-ALANINE CARBOXYPEPTIDASE"/>
    <property type="match status" value="1"/>
</dbReference>
<evidence type="ECO:0000256" key="7">
    <source>
        <dbReference type="PIRSR" id="PIRSR618044-1"/>
    </source>
</evidence>
<dbReference type="HOGENOM" id="CLU_626612_0_0_9"/>
<dbReference type="Gene3D" id="3.30.457.10">
    <property type="entry name" value="Copper amine oxidase-like, N-terminal domain"/>
    <property type="match status" value="1"/>
</dbReference>
<evidence type="ECO:0000256" key="8">
    <source>
        <dbReference type="PIRSR" id="PIRSR618044-2"/>
    </source>
</evidence>
<name>A4J3W5_DESRM</name>
<feature type="binding site" evidence="8">
    <location>
        <position position="260"/>
    </location>
    <ligand>
        <name>substrate</name>
    </ligand>
</feature>
<dbReference type="GO" id="GO:0009252">
    <property type="term" value="P:peptidoglycan biosynthetic process"/>
    <property type="evidence" value="ECO:0007669"/>
    <property type="project" value="UniProtKB-KW"/>
</dbReference>
<dbReference type="Proteomes" id="UP000001556">
    <property type="component" value="Chromosome"/>
</dbReference>
<feature type="active site" description="Proton acceptor" evidence="7">
    <location>
        <position position="96"/>
    </location>
</feature>
<dbReference type="InterPro" id="IPR012338">
    <property type="entry name" value="Beta-lactam/transpept-like"/>
</dbReference>
<reference evidence="12 13" key="1">
    <citation type="submission" date="2007-03" db="EMBL/GenBank/DDBJ databases">
        <title>Complete sequence of Desulfotomaculum reducens MI-1.</title>
        <authorList>
            <consortium name="US DOE Joint Genome Institute"/>
            <person name="Copeland A."/>
            <person name="Lucas S."/>
            <person name="Lapidus A."/>
            <person name="Barry K."/>
            <person name="Detter J.C."/>
            <person name="Glavina del Rio T."/>
            <person name="Hammon N."/>
            <person name="Israni S."/>
            <person name="Dalin E."/>
            <person name="Tice H."/>
            <person name="Pitluck S."/>
            <person name="Sims D."/>
            <person name="Brettin T."/>
            <person name="Bruce D."/>
            <person name="Han C."/>
            <person name="Tapia R."/>
            <person name="Schmutz J."/>
            <person name="Larimer F."/>
            <person name="Land M."/>
            <person name="Hauser L."/>
            <person name="Kyrpides N."/>
            <person name="Kim E."/>
            <person name="Tebo B.M."/>
            <person name="Richardson P."/>
        </authorList>
    </citation>
    <scope>NUCLEOTIDE SEQUENCE [LARGE SCALE GENOMIC DNA]</scope>
    <source>
        <strain evidence="12 13">MI-1</strain>
    </source>
</reference>
<dbReference type="EMBL" id="CP000612">
    <property type="protein sequence ID" value="ABO49768.1"/>
    <property type="molecule type" value="Genomic_DNA"/>
</dbReference>
<dbReference type="KEGG" id="drm:Dred_1234"/>
<evidence type="ECO:0000259" key="11">
    <source>
        <dbReference type="Pfam" id="PF07833"/>
    </source>
</evidence>
<gene>
    <name evidence="12" type="ordered locus">Dred_1234</name>
</gene>
<accession>A4J3W5</accession>
<dbReference type="eggNOG" id="COG1686">
    <property type="taxonomic scope" value="Bacteria"/>
</dbReference>
<evidence type="ECO:0000256" key="3">
    <source>
        <dbReference type="ARBA" id="ARBA00022801"/>
    </source>
</evidence>
<dbReference type="PRINTS" id="PR00725">
    <property type="entry name" value="DADACBPTASE1"/>
</dbReference>
<evidence type="ECO:0000256" key="2">
    <source>
        <dbReference type="ARBA" id="ARBA00022729"/>
    </source>
</evidence>
<sequence length="437" mass="48367">MPRIVYCSLCSALILVLLILCSYPVETGLYTFANNHNSIQVRGSLGEGATALTYAPGICNPINLTAKGAILVNQDTGQVIYADQEHQPFHPASITKLMVLYILLENIHNGVLHWEDPVQASKKVERINEAQIYLREGEVLSLEEMIKAMVVASANDAAVALAERVAGSEAAFVEIMNAKALELGLRNSHFINASGLPASNSYNHYMSAYDIALLAKYLLEEYPEVLEFSRLTTTTIRNGSFPIANTNSLLGIFQGMDGLKTGYTDRAGWCLVATAQRNGQRMISVVLGSPSNEIRKANTTALLNYGFQHYQRVNNIYVNGIKCNYIQSPLAVDGTVLVPINILSDTMGLKVQYQKEKIFLSGWGTQVEFQVDSDKAIWSNKAIKLPQPVQKVKGTIMVPVRFISQIFGADVQWDGKKKSIHIYTEMHRTLGENRLMF</sequence>
<dbReference type="GO" id="GO:0008360">
    <property type="term" value="P:regulation of cell shape"/>
    <property type="evidence" value="ECO:0007669"/>
    <property type="project" value="UniProtKB-KW"/>
</dbReference>
<dbReference type="SUPFAM" id="SSF55383">
    <property type="entry name" value="Copper amine oxidase, domain N"/>
    <property type="match status" value="1"/>
</dbReference>
<evidence type="ECO:0000259" key="10">
    <source>
        <dbReference type="Pfam" id="PF00768"/>
    </source>
</evidence>
<dbReference type="GO" id="GO:0009002">
    <property type="term" value="F:serine-type D-Ala-D-Ala carboxypeptidase activity"/>
    <property type="evidence" value="ECO:0007669"/>
    <property type="project" value="UniProtKB-EC"/>
</dbReference>
<dbReference type="Pfam" id="PF00768">
    <property type="entry name" value="Peptidase_S11"/>
    <property type="match status" value="1"/>
</dbReference>
<dbReference type="InterPro" id="IPR001967">
    <property type="entry name" value="Peptidase_S11_N"/>
</dbReference>
<dbReference type="Pfam" id="PF07833">
    <property type="entry name" value="Cu_amine_oxidN1"/>
    <property type="match status" value="1"/>
</dbReference>
<evidence type="ECO:0000256" key="9">
    <source>
        <dbReference type="RuleBase" id="RU004016"/>
    </source>
</evidence>
<evidence type="ECO:0000256" key="1">
    <source>
        <dbReference type="ARBA" id="ARBA00007164"/>
    </source>
</evidence>
<comment type="similarity">
    <text evidence="1 9">Belongs to the peptidase S11 family.</text>
</comment>
<feature type="active site" evidence="7">
    <location>
        <position position="153"/>
    </location>
</feature>
<keyword evidence="2" id="KW-0732">Signal</keyword>
<evidence type="ECO:0000256" key="5">
    <source>
        <dbReference type="ARBA" id="ARBA00022984"/>
    </source>
</evidence>
<proteinExistence type="inferred from homology"/>
<dbReference type="InterPro" id="IPR036582">
    <property type="entry name" value="Mao_N_sf"/>
</dbReference>
<feature type="domain" description="Copper amine oxidase-like N-terminal" evidence="11">
    <location>
        <begin position="317"/>
        <end position="422"/>
    </location>
</feature>
<dbReference type="InterPro" id="IPR018044">
    <property type="entry name" value="Peptidase_S11"/>
</dbReference>
<dbReference type="STRING" id="349161.Dred_1234"/>
<dbReference type="GO" id="GO:0071555">
    <property type="term" value="P:cell wall organization"/>
    <property type="evidence" value="ECO:0007669"/>
    <property type="project" value="UniProtKB-KW"/>
</dbReference>
<keyword evidence="3 12" id="KW-0378">Hydrolase</keyword>
<dbReference type="SUPFAM" id="SSF56601">
    <property type="entry name" value="beta-lactamase/transpeptidase-like"/>
    <property type="match status" value="1"/>
</dbReference>
<keyword evidence="13" id="KW-1185">Reference proteome</keyword>
<evidence type="ECO:0000256" key="4">
    <source>
        <dbReference type="ARBA" id="ARBA00022960"/>
    </source>
</evidence>
<dbReference type="EC" id="3.4.16.4" evidence="12"/>
<evidence type="ECO:0000256" key="6">
    <source>
        <dbReference type="ARBA" id="ARBA00023316"/>
    </source>
</evidence>
<dbReference type="Gene3D" id="3.40.710.10">
    <property type="entry name" value="DD-peptidase/beta-lactamase superfamily"/>
    <property type="match status" value="1"/>
</dbReference>